<keyword evidence="18" id="KW-1185">Reference proteome</keyword>
<dbReference type="SUPFAM" id="SSF49503">
    <property type="entry name" value="Cupredoxins"/>
    <property type="match status" value="1"/>
</dbReference>
<evidence type="ECO:0000256" key="3">
    <source>
        <dbReference type="ARBA" id="ARBA00012949"/>
    </source>
</evidence>
<dbReference type="SUPFAM" id="SSF81464">
    <property type="entry name" value="Cytochrome c oxidase subunit II-like, transmembrane region"/>
    <property type="match status" value="1"/>
</dbReference>
<dbReference type="InterPro" id="IPR014222">
    <property type="entry name" value="Cyt_c_oxidase_su2"/>
</dbReference>
<dbReference type="InterPro" id="IPR002429">
    <property type="entry name" value="CcO_II-like_C"/>
</dbReference>
<dbReference type="PANTHER" id="PTHR22888:SF9">
    <property type="entry name" value="CYTOCHROME C OXIDASE SUBUNIT 2"/>
    <property type="match status" value="1"/>
</dbReference>
<dbReference type="GO" id="GO:0004129">
    <property type="term" value="F:cytochrome-c oxidase activity"/>
    <property type="evidence" value="ECO:0007669"/>
    <property type="project" value="UniProtKB-EC"/>
</dbReference>
<keyword evidence="9" id="KW-0249">Electron transport</keyword>
<comment type="caution">
    <text evidence="17">The sequence shown here is derived from an EMBL/GenBank/DDBJ whole genome shotgun (WGS) entry which is preliminary data.</text>
</comment>
<keyword evidence="7" id="KW-0479">Metal-binding</keyword>
<evidence type="ECO:0000256" key="6">
    <source>
        <dbReference type="ARBA" id="ARBA00022692"/>
    </source>
</evidence>
<evidence type="ECO:0000256" key="12">
    <source>
        <dbReference type="ARBA" id="ARBA00023136"/>
    </source>
</evidence>
<dbReference type="InterPro" id="IPR001505">
    <property type="entry name" value="Copper_CuA"/>
</dbReference>
<dbReference type="GO" id="GO:0046872">
    <property type="term" value="F:metal ion binding"/>
    <property type="evidence" value="ECO:0007669"/>
    <property type="project" value="UniProtKB-KW"/>
</dbReference>
<evidence type="ECO:0000256" key="5">
    <source>
        <dbReference type="ARBA" id="ARBA00022660"/>
    </source>
</evidence>
<evidence type="ECO:0000313" key="17">
    <source>
        <dbReference type="EMBL" id="MFC7235496.1"/>
    </source>
</evidence>
<dbReference type="PROSITE" id="PS00078">
    <property type="entry name" value="COX2"/>
    <property type="match status" value="1"/>
</dbReference>
<evidence type="ECO:0000256" key="9">
    <source>
        <dbReference type="ARBA" id="ARBA00022982"/>
    </source>
</evidence>
<evidence type="ECO:0000256" key="8">
    <source>
        <dbReference type="ARBA" id="ARBA00022967"/>
    </source>
</evidence>
<feature type="domain" description="Cytochrome oxidase subunit II transmembrane region profile" evidence="16">
    <location>
        <begin position="13"/>
        <end position="109"/>
    </location>
</feature>
<dbReference type="PANTHER" id="PTHR22888">
    <property type="entry name" value="CYTOCHROME C OXIDASE, SUBUNIT II"/>
    <property type="match status" value="1"/>
</dbReference>
<dbReference type="GeneID" id="79267191"/>
<keyword evidence="12 14" id="KW-0472">Membrane</keyword>
<dbReference type="PRINTS" id="PR01166">
    <property type="entry name" value="CYCOXIDASEII"/>
</dbReference>
<accession>A0ABD5ZQC4</accession>
<dbReference type="Gene3D" id="2.60.40.420">
    <property type="entry name" value="Cupredoxins - blue copper proteins"/>
    <property type="match status" value="1"/>
</dbReference>
<gene>
    <name evidence="17" type="primary">coxB</name>
    <name evidence="17" type="ORF">ACFQJ4_09245</name>
</gene>
<evidence type="ECO:0000256" key="11">
    <source>
        <dbReference type="ARBA" id="ARBA00023008"/>
    </source>
</evidence>
<organism evidence="17 18">
    <name type="scientific">Halosegnis marinus</name>
    <dbReference type="NCBI Taxonomy" id="3034023"/>
    <lineage>
        <taxon>Archaea</taxon>
        <taxon>Methanobacteriati</taxon>
        <taxon>Methanobacteriota</taxon>
        <taxon>Stenosarchaea group</taxon>
        <taxon>Halobacteria</taxon>
        <taxon>Halobacteriales</taxon>
        <taxon>Natronomonadaceae</taxon>
        <taxon>Halosegnis</taxon>
    </lineage>
</organism>
<dbReference type="InterPro" id="IPR011759">
    <property type="entry name" value="Cyt_c_oxidase_su2_TM_dom"/>
</dbReference>
<protein>
    <recommendedName>
        <fullName evidence="3">cytochrome-c oxidase</fullName>
        <ecNumber evidence="3">7.1.1.9</ecNumber>
    </recommendedName>
    <alternativeName>
        <fullName evidence="13">Cytochrome c oxidase polypeptide II</fullName>
    </alternativeName>
</protein>
<feature type="transmembrane region" description="Helical" evidence="14">
    <location>
        <begin position="43"/>
        <end position="62"/>
    </location>
</feature>
<dbReference type="GO" id="GO:0016020">
    <property type="term" value="C:membrane"/>
    <property type="evidence" value="ECO:0007669"/>
    <property type="project" value="UniProtKB-SubCell"/>
</dbReference>
<dbReference type="PROSITE" id="PS50857">
    <property type="entry name" value="COX2_CUA"/>
    <property type="match status" value="1"/>
</dbReference>
<name>A0ABD5ZQC4_9EURY</name>
<reference evidence="17 18" key="1">
    <citation type="journal article" date="2019" name="Int. J. Syst. Evol. Microbiol.">
        <title>The Global Catalogue of Microorganisms (GCM) 10K type strain sequencing project: providing services to taxonomists for standard genome sequencing and annotation.</title>
        <authorList>
            <consortium name="The Broad Institute Genomics Platform"/>
            <consortium name="The Broad Institute Genome Sequencing Center for Infectious Disease"/>
            <person name="Wu L."/>
            <person name="Ma J."/>
        </authorList>
    </citation>
    <scope>NUCLEOTIDE SEQUENCE [LARGE SCALE GENOMIC DNA]</scope>
    <source>
        <strain evidence="17 18">DT85</strain>
    </source>
</reference>
<evidence type="ECO:0000256" key="13">
    <source>
        <dbReference type="ARBA" id="ARBA00031389"/>
    </source>
</evidence>
<dbReference type="NCBIfam" id="TIGR02866">
    <property type="entry name" value="CoxB"/>
    <property type="match status" value="1"/>
</dbReference>
<dbReference type="PROSITE" id="PS50999">
    <property type="entry name" value="COX2_TM"/>
    <property type="match status" value="1"/>
</dbReference>
<sequence>MSRPARRLAAAAAALVALLLLAEPVAAQSANRDLFDGLNRQLLYVALPLTAFVEIILVYAVVRFRNNDDPKPTSSDPALEITWTAATAVILLFVFVAAFTVLASPYMSATGTAAAQPTTAGEMPDDAVEIRVLGYQYGWEVRYPGANLTTQGELVVPTDREVYLNMSSADVIHSLFVPRWGIKQDVFPTRRAYVRTNVTAAGTVRLYCTELCGVGHSRMTGNATAVAPERYAAWLAANEDGRNVRDVPTANATSTNATA</sequence>
<dbReference type="Pfam" id="PF02790">
    <property type="entry name" value="COX2_TM"/>
    <property type="match status" value="1"/>
</dbReference>
<keyword evidence="4" id="KW-0813">Transport</keyword>
<evidence type="ECO:0000256" key="7">
    <source>
        <dbReference type="ARBA" id="ARBA00022723"/>
    </source>
</evidence>
<dbReference type="InterPro" id="IPR008972">
    <property type="entry name" value="Cupredoxin"/>
</dbReference>
<keyword evidence="11" id="KW-0186">Copper</keyword>
<evidence type="ECO:0000313" key="18">
    <source>
        <dbReference type="Proteomes" id="UP001596398"/>
    </source>
</evidence>
<comment type="similarity">
    <text evidence="2">Belongs to the cytochrome c oxidase subunit 2 family.</text>
</comment>
<keyword evidence="8" id="KW-1278">Translocase</keyword>
<dbReference type="AlphaFoldDB" id="A0ABD5ZQC4"/>
<feature type="domain" description="Cytochrome oxidase subunit II copper A binding" evidence="15">
    <location>
        <begin position="125"/>
        <end position="237"/>
    </location>
</feature>
<feature type="transmembrane region" description="Helical" evidence="14">
    <location>
        <begin position="83"/>
        <end position="107"/>
    </location>
</feature>
<dbReference type="InterPro" id="IPR036257">
    <property type="entry name" value="Cyt_c_oxidase_su2_TM_sf"/>
</dbReference>
<keyword evidence="6 14" id="KW-0812">Transmembrane</keyword>
<dbReference type="InterPro" id="IPR045187">
    <property type="entry name" value="CcO_II"/>
</dbReference>
<dbReference type="RefSeq" id="WP_276233627.1">
    <property type="nucleotide sequence ID" value="NZ_CP119802.1"/>
</dbReference>
<comment type="subcellular location">
    <subcellularLocation>
        <location evidence="1">Membrane</location>
        <topology evidence="1">Multi-pass membrane protein</topology>
    </subcellularLocation>
</comment>
<dbReference type="Proteomes" id="UP001596398">
    <property type="component" value="Unassembled WGS sequence"/>
</dbReference>
<dbReference type="EC" id="7.1.1.9" evidence="3"/>
<dbReference type="EMBL" id="JBHTAP010000001">
    <property type="protein sequence ID" value="MFC7235496.1"/>
    <property type="molecule type" value="Genomic_DNA"/>
</dbReference>
<evidence type="ECO:0000259" key="15">
    <source>
        <dbReference type="PROSITE" id="PS50857"/>
    </source>
</evidence>
<dbReference type="Gene3D" id="1.10.287.90">
    <property type="match status" value="1"/>
</dbReference>
<evidence type="ECO:0000256" key="14">
    <source>
        <dbReference type="SAM" id="Phobius"/>
    </source>
</evidence>
<evidence type="ECO:0000256" key="4">
    <source>
        <dbReference type="ARBA" id="ARBA00022448"/>
    </source>
</evidence>
<evidence type="ECO:0000259" key="16">
    <source>
        <dbReference type="PROSITE" id="PS50999"/>
    </source>
</evidence>
<evidence type="ECO:0000256" key="2">
    <source>
        <dbReference type="ARBA" id="ARBA00007866"/>
    </source>
</evidence>
<keyword evidence="10 14" id="KW-1133">Transmembrane helix</keyword>
<dbReference type="Pfam" id="PF00116">
    <property type="entry name" value="COX2"/>
    <property type="match status" value="1"/>
</dbReference>
<evidence type="ECO:0000256" key="10">
    <source>
        <dbReference type="ARBA" id="ARBA00022989"/>
    </source>
</evidence>
<proteinExistence type="inferred from homology"/>
<evidence type="ECO:0000256" key="1">
    <source>
        <dbReference type="ARBA" id="ARBA00004141"/>
    </source>
</evidence>
<keyword evidence="5" id="KW-0679">Respiratory chain</keyword>